<evidence type="ECO:0000313" key="2">
    <source>
        <dbReference type="EMBL" id="SSW90057.1"/>
    </source>
</evidence>
<keyword evidence="4" id="KW-1185">Reference proteome</keyword>
<evidence type="ECO:0000313" key="4">
    <source>
        <dbReference type="Proteomes" id="UP000256343"/>
    </source>
</evidence>
<gene>
    <name evidence="1" type="ORF">BJ125_105111</name>
    <name evidence="2" type="ORF">SAMN05892882_105111</name>
</gene>
<accession>A0A336JK21</accession>
<dbReference type="OrthoDB" id="8456435at2"/>
<dbReference type="Proteomes" id="UP000252631">
    <property type="component" value="Unassembled WGS sequence"/>
</dbReference>
<reference evidence="2 3" key="1">
    <citation type="submission" date="2017-08" db="EMBL/GenBank/DDBJ databases">
        <authorList>
            <person name="de Groot N.N."/>
        </authorList>
    </citation>
    <scope>NUCLEOTIDE SEQUENCE [LARGE SCALE GENOMIC DNA]</scope>
    <source>
        <strain evidence="2 3">JA575</strain>
    </source>
</reference>
<evidence type="ECO:0000313" key="3">
    <source>
        <dbReference type="Proteomes" id="UP000252631"/>
    </source>
</evidence>
<sequence>MHHINTTRGWRPLHKLHHDLATSWEAKGWNVEDKVKTLSASDYWVSEYIDDYSEVVTRLLNSARRRARRLSINFDIDVRDIEIPKVCPLRRVPFKVGIGQSIDNSPTLDRKDPHLGYIKGNVWVISHKANRLKSNFTPMELKMFCEAALEQDWIAWTSEEEAALQKQQTEWKRRLNDSQKPRWWALYGNSTLK</sequence>
<organism evidence="2 3">
    <name type="scientific">Rhodopseudomonas pentothenatexigens</name>
    <dbReference type="NCBI Taxonomy" id="999699"/>
    <lineage>
        <taxon>Bacteria</taxon>
        <taxon>Pseudomonadati</taxon>
        <taxon>Pseudomonadota</taxon>
        <taxon>Alphaproteobacteria</taxon>
        <taxon>Hyphomicrobiales</taxon>
        <taxon>Nitrobacteraceae</taxon>
        <taxon>Rhodopseudomonas</taxon>
    </lineage>
</organism>
<dbReference type="EMBL" id="UFQQ01000005">
    <property type="protein sequence ID" value="SSW90057.1"/>
    <property type="molecule type" value="Genomic_DNA"/>
</dbReference>
<protein>
    <submittedName>
        <fullName evidence="2">Uncharacterized protein</fullName>
    </submittedName>
</protein>
<reference evidence="1 4" key="2">
    <citation type="submission" date="2018-07" db="EMBL/GenBank/DDBJ databases">
        <title>Genomic Encyclopedia of Archaeal and Bacterial Type Strains, Phase II (KMG-II): from individual species to whole genera.</title>
        <authorList>
            <person name="Goeker M."/>
        </authorList>
    </citation>
    <scope>NUCLEOTIDE SEQUENCE [LARGE SCALE GENOMIC DNA]</scope>
    <source>
        <strain evidence="1 4">JA575</strain>
    </source>
</reference>
<dbReference type="AlphaFoldDB" id="A0A336JK21"/>
<dbReference type="RefSeq" id="WP_114357171.1">
    <property type="nucleotide sequence ID" value="NZ_QRDT01000005.1"/>
</dbReference>
<proteinExistence type="predicted"/>
<dbReference type="EMBL" id="QRDT01000005">
    <property type="protein sequence ID" value="RED38032.1"/>
    <property type="molecule type" value="Genomic_DNA"/>
</dbReference>
<evidence type="ECO:0000313" key="1">
    <source>
        <dbReference type="EMBL" id="RED38032.1"/>
    </source>
</evidence>
<name>A0A336JK21_9BRAD</name>
<dbReference type="Proteomes" id="UP000256343">
    <property type="component" value="Unassembled WGS sequence"/>
</dbReference>